<evidence type="ECO:0000259" key="1">
    <source>
        <dbReference type="Pfam" id="PF01368"/>
    </source>
</evidence>
<dbReference type="InterPro" id="IPR051319">
    <property type="entry name" value="Oligoribo/pAp-PDE_c-di-AMP_PDE"/>
</dbReference>
<dbReference type="RefSeq" id="WP_114983306.1">
    <property type="nucleotide sequence ID" value="NZ_CP027806.1"/>
</dbReference>
<reference evidence="3 4" key="1">
    <citation type="submission" date="2018-03" db="EMBL/GenBank/DDBJ databases">
        <title>Phenotypic and genomic properties of Cyclonatronum proteinivorum gen. nov., sp. nov., a haloalkaliphilic bacteroidete from soda lakes possessing Na+-translocating rhodopsin.</title>
        <authorList>
            <person name="Toshchakov S.V."/>
            <person name="Korzhenkov A."/>
            <person name="Samarov N.I."/>
            <person name="Kublanov I.V."/>
            <person name="Muntyan M.S."/>
            <person name="Sorokin D.Y."/>
        </authorList>
    </citation>
    <scope>NUCLEOTIDE SEQUENCE [LARGE SCALE GENOMIC DNA]</scope>
    <source>
        <strain evidence="3 4">Omega</strain>
    </source>
</reference>
<dbReference type="Pfam" id="PF01368">
    <property type="entry name" value="DHH"/>
    <property type="match status" value="1"/>
</dbReference>
<gene>
    <name evidence="3" type="ORF">CYPRO_0707</name>
</gene>
<dbReference type="Proteomes" id="UP000254808">
    <property type="component" value="Chromosome"/>
</dbReference>
<dbReference type="PANTHER" id="PTHR47618:SF1">
    <property type="entry name" value="BIFUNCTIONAL OLIGORIBONUCLEASE AND PAP PHOSPHATASE NRNA"/>
    <property type="match status" value="1"/>
</dbReference>
<dbReference type="Pfam" id="PF02272">
    <property type="entry name" value="DHHA1"/>
    <property type="match status" value="1"/>
</dbReference>
<dbReference type="InterPro" id="IPR038763">
    <property type="entry name" value="DHH_sf"/>
</dbReference>
<dbReference type="GO" id="GO:0003676">
    <property type="term" value="F:nucleic acid binding"/>
    <property type="evidence" value="ECO:0007669"/>
    <property type="project" value="InterPro"/>
</dbReference>
<proteinExistence type="predicted"/>
<dbReference type="Gene3D" id="3.10.310.30">
    <property type="match status" value="1"/>
</dbReference>
<feature type="domain" description="DHHA1" evidence="2">
    <location>
        <begin position="241"/>
        <end position="327"/>
    </location>
</feature>
<evidence type="ECO:0000313" key="4">
    <source>
        <dbReference type="Proteomes" id="UP000254808"/>
    </source>
</evidence>
<evidence type="ECO:0000259" key="2">
    <source>
        <dbReference type="Pfam" id="PF02272"/>
    </source>
</evidence>
<protein>
    <submittedName>
        <fullName evidence="3">Phosphoesterase RecJ domain-containing protein</fullName>
    </submittedName>
</protein>
<organism evidence="3 4">
    <name type="scientific">Cyclonatronum proteinivorum</name>
    <dbReference type="NCBI Taxonomy" id="1457365"/>
    <lineage>
        <taxon>Bacteria</taxon>
        <taxon>Pseudomonadati</taxon>
        <taxon>Balneolota</taxon>
        <taxon>Balneolia</taxon>
        <taxon>Balneolales</taxon>
        <taxon>Cyclonatronaceae</taxon>
        <taxon>Cyclonatronum</taxon>
    </lineage>
</organism>
<keyword evidence="4" id="KW-1185">Reference proteome</keyword>
<dbReference type="Gene3D" id="3.90.1640.10">
    <property type="entry name" value="inorganic pyrophosphatase (n-terminal core)"/>
    <property type="match status" value="1"/>
</dbReference>
<dbReference type="PANTHER" id="PTHR47618">
    <property type="entry name" value="BIFUNCTIONAL OLIGORIBONUCLEASE AND PAP PHOSPHATASE NRNA"/>
    <property type="match status" value="1"/>
</dbReference>
<feature type="domain" description="DDH" evidence="1">
    <location>
        <begin position="20"/>
        <end position="164"/>
    </location>
</feature>
<evidence type="ECO:0000313" key="3">
    <source>
        <dbReference type="EMBL" id="AXI99990.1"/>
    </source>
</evidence>
<name>A0A345UHN9_9BACT</name>
<dbReference type="InterPro" id="IPR001667">
    <property type="entry name" value="DDH_dom"/>
</dbReference>
<dbReference type="SUPFAM" id="SSF64182">
    <property type="entry name" value="DHH phosphoesterases"/>
    <property type="match status" value="1"/>
</dbReference>
<dbReference type="EMBL" id="CP027806">
    <property type="protein sequence ID" value="AXI99990.1"/>
    <property type="molecule type" value="Genomic_DNA"/>
</dbReference>
<dbReference type="AlphaFoldDB" id="A0A345UHN9"/>
<accession>A0A345UHN9</accession>
<sequence length="334" mass="37374">MQEYNEELFEMSRQLSQYKKIAVISHVRPDGDAIGSQIGVCLWLKAKGIAFIAHNDDKLPADIAWLDNSVGIQSYEQEAFESCDALLFVDGNTPKRFGRHMKWFENTTKPSFMIDHHPDPFDGYTYMVSVPAAASTAELIYGLYEQTDLSLLSKEAATAIYTGILTDTGGFRFSSVGAKIHHIVADLIERADLRVDEIFQRVFDNRQIKHLALIGRALSRLKLDDESGIATMVIYKKDLDETGCKYDELDGLTQFPLSLQHARVAVIFTQFEDRIKLSFRSKDDFNVNLLARNFDGGGHQKASGAWYESTDMDQAVEDVLKAAKAQLAQMAAGA</sequence>
<dbReference type="InterPro" id="IPR003156">
    <property type="entry name" value="DHHA1_dom"/>
</dbReference>
<dbReference type="KEGG" id="cprv:CYPRO_0707"/>
<dbReference type="OrthoDB" id="9803668at2"/>